<keyword evidence="1" id="KW-0732">Signal</keyword>
<protein>
    <recommendedName>
        <fullName evidence="4">Ricin B lectin domain-containing protein</fullName>
    </recommendedName>
</protein>
<dbReference type="EMBL" id="JACAZI010000002">
    <property type="protein sequence ID" value="KAF7368155.1"/>
    <property type="molecule type" value="Genomic_DNA"/>
</dbReference>
<evidence type="ECO:0008006" key="4">
    <source>
        <dbReference type="Google" id="ProtNLM"/>
    </source>
</evidence>
<accession>A0A8H7DBB3</accession>
<dbReference type="Gene3D" id="2.80.10.50">
    <property type="match status" value="1"/>
</dbReference>
<reference evidence="2" key="1">
    <citation type="submission" date="2020-05" db="EMBL/GenBank/DDBJ databases">
        <title>Mycena genomes resolve the evolution of fungal bioluminescence.</title>
        <authorList>
            <person name="Tsai I.J."/>
        </authorList>
    </citation>
    <scope>NUCLEOTIDE SEQUENCE</scope>
    <source>
        <strain evidence="2">CCC161011</strain>
    </source>
</reference>
<evidence type="ECO:0000313" key="3">
    <source>
        <dbReference type="Proteomes" id="UP000620124"/>
    </source>
</evidence>
<gene>
    <name evidence="2" type="ORF">MVEN_00134500</name>
</gene>
<dbReference type="OrthoDB" id="2972047at2759"/>
<proteinExistence type="predicted"/>
<feature type="chain" id="PRO_5034003394" description="Ricin B lectin domain-containing protein" evidence="1">
    <location>
        <begin position="19"/>
        <end position="182"/>
    </location>
</feature>
<dbReference type="InterPro" id="IPR035992">
    <property type="entry name" value="Ricin_B-like_lectins"/>
</dbReference>
<feature type="signal peptide" evidence="1">
    <location>
        <begin position="1"/>
        <end position="18"/>
    </location>
</feature>
<keyword evidence="3" id="KW-1185">Reference proteome</keyword>
<organism evidence="2 3">
    <name type="scientific">Mycena venus</name>
    <dbReference type="NCBI Taxonomy" id="2733690"/>
    <lineage>
        <taxon>Eukaryota</taxon>
        <taxon>Fungi</taxon>
        <taxon>Dikarya</taxon>
        <taxon>Basidiomycota</taxon>
        <taxon>Agaricomycotina</taxon>
        <taxon>Agaricomycetes</taxon>
        <taxon>Agaricomycetidae</taxon>
        <taxon>Agaricales</taxon>
        <taxon>Marasmiineae</taxon>
        <taxon>Mycenaceae</taxon>
        <taxon>Mycena</taxon>
    </lineage>
</organism>
<dbReference type="Proteomes" id="UP000620124">
    <property type="component" value="Unassembled WGS sequence"/>
</dbReference>
<comment type="caution">
    <text evidence="2">The sequence shown here is derived from an EMBL/GenBank/DDBJ whole genome shotgun (WGS) entry which is preliminary data.</text>
</comment>
<dbReference type="SUPFAM" id="SSF50370">
    <property type="entry name" value="Ricin B-like lectins"/>
    <property type="match status" value="1"/>
</dbReference>
<evidence type="ECO:0000313" key="2">
    <source>
        <dbReference type="EMBL" id="KAF7368155.1"/>
    </source>
</evidence>
<dbReference type="AlphaFoldDB" id="A0A8H7DBB3"/>
<evidence type="ECO:0000256" key="1">
    <source>
        <dbReference type="SAM" id="SignalP"/>
    </source>
</evidence>
<sequence length="182" mass="19760">MFSKIFTLGLAALTFVSAAPATGFQSPMGISCNVHVQSVGASAASYSLDAGRYRILDVSTNSWLRGYTPDVPLYVSLTREFPGPFAEWDVKPAKEGAFTIRNVGLDSSVYVGNDKTILVGPKQDPVPFAIEAAGDDTFVVKSVNADLVWTLKTPGRVRSEVQLSPEQGKEAQRWKFIKLDDN</sequence>
<dbReference type="CDD" id="cd23714">
    <property type="entry name" value="beta-trefoil_Ricin_MtaL"/>
    <property type="match status" value="1"/>
</dbReference>
<dbReference type="PROSITE" id="PS51257">
    <property type="entry name" value="PROKAR_LIPOPROTEIN"/>
    <property type="match status" value="1"/>
</dbReference>
<name>A0A8H7DBB3_9AGAR</name>